<dbReference type="GO" id="GO:0016787">
    <property type="term" value="F:hydrolase activity"/>
    <property type="evidence" value="ECO:0007669"/>
    <property type="project" value="UniProtKB-KW"/>
</dbReference>
<dbReference type="OrthoDB" id="2796951at2759"/>
<gene>
    <name evidence="3" type="ORF">PHLGIDRAFT_109384</name>
</gene>
<feature type="chain" id="PRO_5002167430" evidence="1">
    <location>
        <begin position="21"/>
        <end position="581"/>
    </location>
</feature>
<dbReference type="PANTHER" id="PTHR36183">
    <property type="entry name" value="BETA-GLUCURONIDASE"/>
    <property type="match status" value="1"/>
</dbReference>
<keyword evidence="3" id="KW-0378">Hydrolase</keyword>
<evidence type="ECO:0000313" key="4">
    <source>
        <dbReference type="Proteomes" id="UP000053257"/>
    </source>
</evidence>
<dbReference type="InterPro" id="IPR052974">
    <property type="entry name" value="GH79_Enzymes"/>
</dbReference>
<dbReference type="SUPFAM" id="SSF51445">
    <property type="entry name" value="(Trans)glycosidases"/>
    <property type="match status" value="1"/>
</dbReference>
<dbReference type="STRING" id="745531.A0A0C3NI36"/>
<dbReference type="InterPro" id="IPR017853">
    <property type="entry name" value="GH"/>
</dbReference>
<dbReference type="HOGENOM" id="CLU_023945_1_0_1"/>
<name>A0A0C3NI36_PHLG1</name>
<protein>
    <submittedName>
        <fullName evidence="3">Glycoside hydrolase family 79 protein</fullName>
    </submittedName>
</protein>
<evidence type="ECO:0000313" key="3">
    <source>
        <dbReference type="EMBL" id="KIP04539.1"/>
    </source>
</evidence>
<dbReference type="Proteomes" id="UP000053257">
    <property type="component" value="Unassembled WGS sequence"/>
</dbReference>
<dbReference type="AlphaFoldDB" id="A0A0C3NI36"/>
<evidence type="ECO:0000256" key="1">
    <source>
        <dbReference type="SAM" id="SignalP"/>
    </source>
</evidence>
<dbReference type="Gene3D" id="3.20.20.80">
    <property type="entry name" value="Glycosidases"/>
    <property type="match status" value="1"/>
</dbReference>
<sequence>MRRPSVLPPLLASLAGSALAATVQVTPPATPPGSNVTAVHSNFFGISFELSFINYYFGNDSSSIPQPMLNYLGALRARGAADRPVRLRLGGNSMDSSTYVPDQTEIIKFTDPNANVNDQPVSYGSVLFDVMKNASARVDTAQWLIGLSLRDPNNTNIPLAAGDANKYLGDDLDAYLLGNEPDLYTSHGNRPGMANYTVYDYVGDYWVAFNNLGKTPQGDVLDLDKIAGPTICCAWNLDGVLTSGWYDDFKTQLKYITLQHYPQDNCFGSYRYHLDYYMSHTQTVNLAKWQETGLQIIANTPEDQRKPVLMDEFNSASCGGIPESDMFGMALWSADYALQLAAVGYSGAYLHTRERGVSYNLFDPPDAPAGGPGAWVTHANWYAMLAVTEALQNANGSRVVDLGLSNSLYDYSAVAAGYAVYDAATSAVRTLALFNYANASMQATDFALPASVFAGAAAPGAVLVRYLAAPSATETTNITWGNQTYAGAGDGALVAAATPWTDRTYACAGGCTVQVPGPGMAVVFVGGVPTTAAANGPANSTTSASGAGKTATDSTASAAAANVVWAWWTASVAFALTLWLS</sequence>
<organism evidence="3 4">
    <name type="scientific">Phlebiopsis gigantea (strain 11061_1 CR5-6)</name>
    <name type="common">White-rot fungus</name>
    <name type="synonym">Peniophora gigantea</name>
    <dbReference type="NCBI Taxonomy" id="745531"/>
    <lineage>
        <taxon>Eukaryota</taxon>
        <taxon>Fungi</taxon>
        <taxon>Dikarya</taxon>
        <taxon>Basidiomycota</taxon>
        <taxon>Agaricomycotina</taxon>
        <taxon>Agaricomycetes</taxon>
        <taxon>Polyporales</taxon>
        <taxon>Phanerochaetaceae</taxon>
        <taxon>Phlebiopsis</taxon>
    </lineage>
</organism>
<keyword evidence="1" id="KW-0732">Signal</keyword>
<evidence type="ECO:0000259" key="2">
    <source>
        <dbReference type="Pfam" id="PF16862"/>
    </source>
</evidence>
<reference evidence="3 4" key="1">
    <citation type="journal article" date="2014" name="PLoS Genet.">
        <title>Analysis of the Phlebiopsis gigantea genome, transcriptome and secretome provides insight into its pioneer colonization strategies of wood.</title>
        <authorList>
            <person name="Hori C."/>
            <person name="Ishida T."/>
            <person name="Igarashi K."/>
            <person name="Samejima M."/>
            <person name="Suzuki H."/>
            <person name="Master E."/>
            <person name="Ferreira P."/>
            <person name="Ruiz-Duenas F.J."/>
            <person name="Held B."/>
            <person name="Canessa P."/>
            <person name="Larrondo L.F."/>
            <person name="Schmoll M."/>
            <person name="Druzhinina I.S."/>
            <person name="Kubicek C.P."/>
            <person name="Gaskell J.A."/>
            <person name="Kersten P."/>
            <person name="St John F."/>
            <person name="Glasner J."/>
            <person name="Sabat G."/>
            <person name="Splinter BonDurant S."/>
            <person name="Syed K."/>
            <person name="Yadav J."/>
            <person name="Mgbeahuruike A.C."/>
            <person name="Kovalchuk A."/>
            <person name="Asiegbu F.O."/>
            <person name="Lackner G."/>
            <person name="Hoffmeister D."/>
            <person name="Rencoret J."/>
            <person name="Gutierrez A."/>
            <person name="Sun H."/>
            <person name="Lindquist E."/>
            <person name="Barry K."/>
            <person name="Riley R."/>
            <person name="Grigoriev I.V."/>
            <person name="Henrissat B."/>
            <person name="Kues U."/>
            <person name="Berka R.M."/>
            <person name="Martinez A.T."/>
            <person name="Covert S.F."/>
            <person name="Blanchette R.A."/>
            <person name="Cullen D."/>
        </authorList>
    </citation>
    <scope>NUCLEOTIDE SEQUENCE [LARGE SCALE GENOMIC DNA]</scope>
    <source>
        <strain evidence="3 4">11061_1 CR5-6</strain>
    </source>
</reference>
<dbReference type="PANTHER" id="PTHR36183:SF2">
    <property type="entry name" value="BETA-GLUCURONIDASE C-TERMINAL DOMAIN-CONTAINING PROTEIN"/>
    <property type="match status" value="1"/>
</dbReference>
<feature type="domain" description="Beta-glucuronidase C-terminal" evidence="2">
    <location>
        <begin position="417"/>
        <end position="522"/>
    </location>
</feature>
<dbReference type="InterPro" id="IPR031728">
    <property type="entry name" value="GlcAase_C"/>
</dbReference>
<feature type="signal peptide" evidence="1">
    <location>
        <begin position="1"/>
        <end position="20"/>
    </location>
</feature>
<proteinExistence type="predicted"/>
<accession>A0A0C3NI36</accession>
<dbReference type="Pfam" id="PF16862">
    <property type="entry name" value="Glyco_hydro_79C"/>
    <property type="match status" value="1"/>
</dbReference>
<dbReference type="EMBL" id="KN840570">
    <property type="protein sequence ID" value="KIP04539.1"/>
    <property type="molecule type" value="Genomic_DNA"/>
</dbReference>
<keyword evidence="4" id="KW-1185">Reference proteome</keyword>